<evidence type="ECO:0000313" key="2">
    <source>
        <dbReference type="Proteomes" id="UP000012081"/>
    </source>
</evidence>
<gene>
    <name evidence="1" type="ORF">I532_20931</name>
</gene>
<keyword evidence="2" id="KW-1185">Reference proteome</keyword>
<organism evidence="1 2">
    <name type="scientific">Brevibacillus borstelensis AK1</name>
    <dbReference type="NCBI Taxonomy" id="1300222"/>
    <lineage>
        <taxon>Bacteria</taxon>
        <taxon>Bacillati</taxon>
        <taxon>Bacillota</taxon>
        <taxon>Bacilli</taxon>
        <taxon>Bacillales</taxon>
        <taxon>Paenibacillaceae</taxon>
        <taxon>Brevibacillus</taxon>
    </lineage>
</organism>
<comment type="caution">
    <text evidence="1">The sequence shown here is derived from an EMBL/GenBank/DDBJ whole genome shotgun (WGS) entry which is preliminary data.</text>
</comment>
<proteinExistence type="predicted"/>
<dbReference type="EMBL" id="APBN01000012">
    <property type="protein sequence ID" value="EMT50817.1"/>
    <property type="molecule type" value="Genomic_DNA"/>
</dbReference>
<accession>M8DBT4</accession>
<evidence type="ECO:0000313" key="1">
    <source>
        <dbReference type="EMBL" id="EMT50817.1"/>
    </source>
</evidence>
<dbReference type="AlphaFoldDB" id="M8DBT4"/>
<reference evidence="1 2" key="1">
    <citation type="submission" date="2013-03" db="EMBL/GenBank/DDBJ databases">
        <title>Assembly of a new bacterial strain Brevibacillus borstelensis AK1.</title>
        <authorList>
            <person name="Rajan I."/>
            <person name="PoliReddy D."/>
            <person name="Sugumar T."/>
            <person name="Rathinam K."/>
            <person name="Alqarawi S."/>
            <person name="Khalil A.B."/>
            <person name="Sivakumar N."/>
        </authorList>
    </citation>
    <scope>NUCLEOTIDE SEQUENCE [LARGE SCALE GENOMIC DNA]</scope>
    <source>
        <strain evidence="1 2">AK1</strain>
    </source>
</reference>
<dbReference type="PATRIC" id="fig|1300222.3.peg.4405"/>
<name>M8DBT4_9BACL</name>
<protein>
    <submittedName>
        <fullName evidence="1">Uncharacterized protein</fullName>
    </submittedName>
</protein>
<sequence>MIRPSFYFKVPWRKAAAFRRELAKIPDSIPHIVTSFPTGEIAFMFPDLPVHQYIRVVRIFGENGIPLVISENECMI</sequence>
<dbReference type="Proteomes" id="UP000012081">
    <property type="component" value="Unassembled WGS sequence"/>
</dbReference>